<name>A0AAD9XI55_9ROSI</name>
<proteinExistence type="predicted"/>
<dbReference type="Proteomes" id="UP001280121">
    <property type="component" value="Unassembled WGS sequence"/>
</dbReference>
<evidence type="ECO:0000256" key="1">
    <source>
        <dbReference type="SAM" id="MobiDB-lite"/>
    </source>
</evidence>
<organism evidence="2 3">
    <name type="scientific">Dipteronia dyeriana</name>
    <dbReference type="NCBI Taxonomy" id="168575"/>
    <lineage>
        <taxon>Eukaryota</taxon>
        <taxon>Viridiplantae</taxon>
        <taxon>Streptophyta</taxon>
        <taxon>Embryophyta</taxon>
        <taxon>Tracheophyta</taxon>
        <taxon>Spermatophyta</taxon>
        <taxon>Magnoliopsida</taxon>
        <taxon>eudicotyledons</taxon>
        <taxon>Gunneridae</taxon>
        <taxon>Pentapetalae</taxon>
        <taxon>rosids</taxon>
        <taxon>malvids</taxon>
        <taxon>Sapindales</taxon>
        <taxon>Sapindaceae</taxon>
        <taxon>Hippocastanoideae</taxon>
        <taxon>Acereae</taxon>
        <taxon>Dipteronia</taxon>
    </lineage>
</organism>
<comment type="caution">
    <text evidence="2">The sequence shown here is derived from an EMBL/GenBank/DDBJ whole genome shotgun (WGS) entry which is preliminary data.</text>
</comment>
<evidence type="ECO:0000313" key="2">
    <source>
        <dbReference type="EMBL" id="KAK2659780.1"/>
    </source>
</evidence>
<dbReference type="EMBL" id="JANJYI010000002">
    <property type="protein sequence ID" value="KAK2659780.1"/>
    <property type="molecule type" value="Genomic_DNA"/>
</dbReference>
<evidence type="ECO:0000313" key="3">
    <source>
        <dbReference type="Proteomes" id="UP001280121"/>
    </source>
</evidence>
<feature type="non-terminal residue" evidence="2">
    <location>
        <position position="1"/>
    </location>
</feature>
<accession>A0AAD9XI55</accession>
<feature type="non-terminal residue" evidence="2">
    <location>
        <position position="66"/>
    </location>
</feature>
<dbReference type="AlphaFoldDB" id="A0AAD9XI55"/>
<sequence length="66" mass="7841">TGRGLTSEDKKKLLRSYGLNQDEFLSEPYSKIKGRKELQKKGREAKFVPNEEHREKESREIHRLLQ</sequence>
<protein>
    <submittedName>
        <fullName evidence="2">Uncharacterized protein</fullName>
    </submittedName>
</protein>
<keyword evidence="3" id="KW-1185">Reference proteome</keyword>
<feature type="region of interest" description="Disordered" evidence="1">
    <location>
        <begin position="35"/>
        <end position="66"/>
    </location>
</feature>
<reference evidence="2" key="1">
    <citation type="journal article" date="2023" name="Plant J.">
        <title>Genome sequences and population genomics provide insights into the demographic history, inbreeding, and mutation load of two 'living fossil' tree species of Dipteronia.</title>
        <authorList>
            <person name="Feng Y."/>
            <person name="Comes H.P."/>
            <person name="Chen J."/>
            <person name="Zhu S."/>
            <person name="Lu R."/>
            <person name="Zhang X."/>
            <person name="Li P."/>
            <person name="Qiu J."/>
            <person name="Olsen K.M."/>
            <person name="Qiu Y."/>
        </authorList>
    </citation>
    <scope>NUCLEOTIDE SEQUENCE</scope>
    <source>
        <strain evidence="2">KIB01</strain>
    </source>
</reference>
<gene>
    <name evidence="2" type="ORF">Ddye_006313</name>
</gene>